<sequence length="240" mass="26671">MHAGFDAAAEVSYRAGVELLREFFSRLRELESLLEWGGYPVLMIIIFAETGLLIGFFLPGDSLLVTAGVLVNAGLINPLNLTNFQNLLLMNVTLMTMAIVGDAVGFSIGRRAGPKIFTREQSLLFRKDHLIATQKFYEKHGGKTIILARFMPFARTFAPVVAGVGQMAYRRFAMFNVVGGVLWVFSMTFLGYFLGKVFDAKQIERVVYLIIFVSVAPVIFGAIKHRLQQKKAAERLGAEP</sequence>
<dbReference type="InterPro" id="IPR032818">
    <property type="entry name" value="DedA-like"/>
</dbReference>
<evidence type="ECO:0000259" key="8">
    <source>
        <dbReference type="Pfam" id="PF09335"/>
    </source>
</evidence>
<evidence type="ECO:0000256" key="2">
    <source>
        <dbReference type="ARBA" id="ARBA00010792"/>
    </source>
</evidence>
<dbReference type="Pfam" id="PF09335">
    <property type="entry name" value="VTT_dom"/>
    <property type="match status" value="1"/>
</dbReference>
<comment type="caution">
    <text evidence="9">The sequence shown here is derived from an EMBL/GenBank/DDBJ whole genome shotgun (WGS) entry which is preliminary data.</text>
</comment>
<feature type="transmembrane region" description="Helical" evidence="7">
    <location>
        <begin position="206"/>
        <end position="223"/>
    </location>
</feature>
<evidence type="ECO:0000256" key="5">
    <source>
        <dbReference type="ARBA" id="ARBA00022989"/>
    </source>
</evidence>
<keyword evidence="5 7" id="KW-1133">Transmembrane helix</keyword>
<evidence type="ECO:0000256" key="1">
    <source>
        <dbReference type="ARBA" id="ARBA00004651"/>
    </source>
</evidence>
<keyword evidence="3 7" id="KW-1003">Cell membrane</keyword>
<organism evidence="9 10">
    <name type="scientific">Sorangium cellulosum</name>
    <name type="common">Polyangium cellulosum</name>
    <dbReference type="NCBI Taxonomy" id="56"/>
    <lineage>
        <taxon>Bacteria</taxon>
        <taxon>Pseudomonadati</taxon>
        <taxon>Myxococcota</taxon>
        <taxon>Polyangia</taxon>
        <taxon>Polyangiales</taxon>
        <taxon>Polyangiaceae</taxon>
        <taxon>Sorangium</taxon>
    </lineage>
</organism>
<reference evidence="9 10" key="1">
    <citation type="submission" date="2014-02" db="EMBL/GenBank/DDBJ databases">
        <title>The small core and large imbalanced accessory genome model reveals a collaborative survival strategy of Sorangium cellulosum strains in nature.</title>
        <authorList>
            <person name="Han K."/>
            <person name="Peng R."/>
            <person name="Blom J."/>
            <person name="Li Y.-Z."/>
        </authorList>
    </citation>
    <scope>NUCLEOTIDE SEQUENCE [LARGE SCALE GENOMIC DNA]</scope>
    <source>
        <strain evidence="9 10">So0007-03</strain>
    </source>
</reference>
<feature type="transmembrane region" description="Helical" evidence="7">
    <location>
        <begin position="172"/>
        <end position="194"/>
    </location>
</feature>
<feature type="transmembrane region" description="Helical" evidence="7">
    <location>
        <begin position="87"/>
        <end position="109"/>
    </location>
</feature>
<evidence type="ECO:0000256" key="7">
    <source>
        <dbReference type="RuleBase" id="RU367016"/>
    </source>
</evidence>
<evidence type="ECO:0000256" key="4">
    <source>
        <dbReference type="ARBA" id="ARBA00022692"/>
    </source>
</evidence>
<keyword evidence="6 7" id="KW-0472">Membrane</keyword>
<dbReference type="Proteomes" id="UP000075502">
    <property type="component" value="Unassembled WGS sequence"/>
</dbReference>
<dbReference type="PANTHER" id="PTHR30353:SF0">
    <property type="entry name" value="TRANSMEMBRANE PROTEIN"/>
    <property type="match status" value="1"/>
</dbReference>
<proteinExistence type="inferred from homology"/>
<dbReference type="InterPro" id="IPR032816">
    <property type="entry name" value="VTT_dom"/>
</dbReference>
<evidence type="ECO:0000256" key="6">
    <source>
        <dbReference type="ARBA" id="ARBA00023136"/>
    </source>
</evidence>
<evidence type="ECO:0000313" key="9">
    <source>
        <dbReference type="EMBL" id="KYG10800.1"/>
    </source>
</evidence>
<feature type="domain" description="VTT" evidence="8">
    <location>
        <begin position="58"/>
        <end position="192"/>
    </location>
</feature>
<evidence type="ECO:0000313" key="10">
    <source>
        <dbReference type="Proteomes" id="UP000075502"/>
    </source>
</evidence>
<evidence type="ECO:0000256" key="3">
    <source>
        <dbReference type="ARBA" id="ARBA00022475"/>
    </source>
</evidence>
<dbReference type="PANTHER" id="PTHR30353">
    <property type="entry name" value="INNER MEMBRANE PROTEIN DEDA-RELATED"/>
    <property type="match status" value="1"/>
</dbReference>
<comment type="similarity">
    <text evidence="2 7">Belongs to the DedA family.</text>
</comment>
<dbReference type="GO" id="GO:0005886">
    <property type="term" value="C:plasma membrane"/>
    <property type="evidence" value="ECO:0007669"/>
    <property type="project" value="UniProtKB-SubCell"/>
</dbReference>
<feature type="transmembrane region" description="Helical" evidence="7">
    <location>
        <begin position="36"/>
        <end position="58"/>
    </location>
</feature>
<name>A0A150U1H4_SORCE</name>
<dbReference type="AlphaFoldDB" id="A0A150U1H4"/>
<keyword evidence="4 7" id="KW-0812">Transmembrane</keyword>
<dbReference type="EMBL" id="JEME01000215">
    <property type="protein sequence ID" value="KYG10800.1"/>
    <property type="molecule type" value="Genomic_DNA"/>
</dbReference>
<accession>A0A150U1H4</accession>
<gene>
    <name evidence="9" type="ORF">BE21_09780</name>
</gene>
<protein>
    <recommendedName>
        <fullName evidence="8">VTT domain-containing protein</fullName>
    </recommendedName>
</protein>
<comment type="subcellular location">
    <subcellularLocation>
        <location evidence="1 7">Cell membrane</location>
        <topology evidence="1 7">Multi-pass membrane protein</topology>
    </subcellularLocation>
</comment>